<evidence type="ECO:0000313" key="9">
    <source>
        <dbReference type="EMBL" id="SUA47494.1"/>
    </source>
</evidence>
<dbReference type="GO" id="GO:0004222">
    <property type="term" value="F:metalloendopeptidase activity"/>
    <property type="evidence" value="ECO:0007669"/>
    <property type="project" value="InterPro"/>
</dbReference>
<dbReference type="GO" id="GO:0046872">
    <property type="term" value="F:metal ion binding"/>
    <property type="evidence" value="ECO:0007669"/>
    <property type="project" value="UniProtKB-KW"/>
</dbReference>
<evidence type="ECO:0000256" key="5">
    <source>
        <dbReference type="ARBA" id="ARBA00023049"/>
    </source>
</evidence>
<keyword evidence="7" id="KW-0812">Transmembrane</keyword>
<dbReference type="Gene3D" id="3.30.2010.10">
    <property type="entry name" value="Metalloproteases ('zincins'), catalytic domain"/>
    <property type="match status" value="1"/>
</dbReference>
<organism evidence="9 10">
    <name type="scientific">Nocardia africana</name>
    <dbReference type="NCBI Taxonomy" id="134964"/>
    <lineage>
        <taxon>Bacteria</taxon>
        <taxon>Bacillati</taxon>
        <taxon>Actinomycetota</taxon>
        <taxon>Actinomycetes</taxon>
        <taxon>Mycobacteriales</taxon>
        <taxon>Nocardiaceae</taxon>
        <taxon>Nocardia</taxon>
    </lineage>
</organism>
<keyword evidence="1 6" id="KW-0645">Protease</keyword>
<dbReference type="PANTHER" id="PTHR34978:SF3">
    <property type="entry name" value="SLR0241 PROTEIN"/>
    <property type="match status" value="1"/>
</dbReference>
<dbReference type="GO" id="GO:0006508">
    <property type="term" value="P:proteolysis"/>
    <property type="evidence" value="ECO:0007669"/>
    <property type="project" value="UniProtKB-KW"/>
</dbReference>
<dbReference type="PANTHER" id="PTHR34978">
    <property type="entry name" value="POSSIBLE SENSOR-TRANSDUCER PROTEIN BLAR"/>
    <property type="match status" value="1"/>
</dbReference>
<dbReference type="InterPro" id="IPR001915">
    <property type="entry name" value="Peptidase_M48"/>
</dbReference>
<accession>A0A378X414</accession>
<evidence type="ECO:0000259" key="8">
    <source>
        <dbReference type="Pfam" id="PF01435"/>
    </source>
</evidence>
<keyword evidence="2" id="KW-0479">Metal-binding</keyword>
<keyword evidence="4 6" id="KW-0862">Zinc</keyword>
<dbReference type="AlphaFoldDB" id="A0A378X414"/>
<feature type="transmembrane region" description="Helical" evidence="7">
    <location>
        <begin position="94"/>
        <end position="112"/>
    </location>
</feature>
<dbReference type="InterPro" id="IPR052173">
    <property type="entry name" value="Beta-lactam_resp_regulator"/>
</dbReference>
<proteinExistence type="inferred from homology"/>
<feature type="domain" description="Peptidase M48" evidence="8">
    <location>
        <begin position="145"/>
        <end position="207"/>
    </location>
</feature>
<comment type="cofactor">
    <cofactor evidence="6">
        <name>Zn(2+)</name>
        <dbReference type="ChEBI" id="CHEBI:29105"/>
    </cofactor>
    <text evidence="6">Binds 1 zinc ion per subunit.</text>
</comment>
<feature type="transmembrane region" description="Helical" evidence="7">
    <location>
        <begin position="290"/>
        <end position="313"/>
    </location>
</feature>
<dbReference type="EMBL" id="UGRU01000001">
    <property type="protein sequence ID" value="SUA47494.1"/>
    <property type="molecule type" value="Genomic_DNA"/>
</dbReference>
<keyword evidence="5 6" id="KW-0482">Metalloprotease</keyword>
<keyword evidence="7" id="KW-1133">Transmembrane helix</keyword>
<dbReference type="RefSeq" id="WP_128145534.1">
    <property type="nucleotide sequence ID" value="NZ_UGRU01000001.1"/>
</dbReference>
<dbReference type="Pfam" id="PF01435">
    <property type="entry name" value="Peptidase_M48"/>
    <property type="match status" value="1"/>
</dbReference>
<evidence type="ECO:0000256" key="3">
    <source>
        <dbReference type="ARBA" id="ARBA00022801"/>
    </source>
</evidence>
<name>A0A378X414_9NOCA</name>
<evidence type="ECO:0000256" key="1">
    <source>
        <dbReference type="ARBA" id="ARBA00022670"/>
    </source>
</evidence>
<evidence type="ECO:0000256" key="4">
    <source>
        <dbReference type="ARBA" id="ARBA00022833"/>
    </source>
</evidence>
<dbReference type="CDD" id="cd07326">
    <property type="entry name" value="M56_BlaR1_MecR1_like"/>
    <property type="match status" value="1"/>
</dbReference>
<evidence type="ECO:0000256" key="7">
    <source>
        <dbReference type="SAM" id="Phobius"/>
    </source>
</evidence>
<dbReference type="OrthoDB" id="9785340at2"/>
<protein>
    <submittedName>
        <fullName evidence="9">Peptidase family M48</fullName>
    </submittedName>
</protein>
<keyword evidence="7" id="KW-0472">Membrane</keyword>
<evidence type="ECO:0000256" key="2">
    <source>
        <dbReference type="ARBA" id="ARBA00022723"/>
    </source>
</evidence>
<evidence type="ECO:0000313" key="10">
    <source>
        <dbReference type="Proteomes" id="UP000255082"/>
    </source>
</evidence>
<evidence type="ECO:0000256" key="6">
    <source>
        <dbReference type="RuleBase" id="RU003983"/>
    </source>
</evidence>
<gene>
    <name evidence="9" type="ORF">NCTC13184_06035</name>
</gene>
<sequence>MSLAVCVLLYTGMVCAVAPRVLARLTERGNAPAVGVAVWLVVLASVLAGWVAAAVALTAQAVHVWSQPGRSALGDCFTALHSVAVGGHGRPAQVVALTAAAGLTAFVALLGARTARALTRARTTSRDHAESALIIGRRVDGVDGVVIDAPQKAAYCVAGPASTVVITSAALAALDKTHLDAVLAHERAHLAGKHHLLLATTRSLAKSLSRIRLFTVAEIQIARLLEMCADDTAAHHHGRDAVLGALLSLSSNAAVPANAMGASSVGVAARVARLALPESASDRNRNRAGLILFAAAVLIAPVFAQVLTGYGVINCMPFIL</sequence>
<comment type="similarity">
    <text evidence="6">Belongs to the peptidase M48 family.</text>
</comment>
<keyword evidence="3 6" id="KW-0378">Hydrolase</keyword>
<feature type="transmembrane region" description="Helical" evidence="7">
    <location>
        <begin position="33"/>
        <end position="59"/>
    </location>
</feature>
<dbReference type="Proteomes" id="UP000255082">
    <property type="component" value="Unassembled WGS sequence"/>
</dbReference>
<reference evidence="9 10" key="1">
    <citation type="submission" date="2018-06" db="EMBL/GenBank/DDBJ databases">
        <authorList>
            <consortium name="Pathogen Informatics"/>
            <person name="Doyle S."/>
        </authorList>
    </citation>
    <scope>NUCLEOTIDE SEQUENCE [LARGE SCALE GENOMIC DNA]</scope>
    <source>
        <strain evidence="9 10">NCTC13184</strain>
    </source>
</reference>